<comment type="caution">
    <text evidence="2">The sequence shown here is derived from an EMBL/GenBank/DDBJ whole genome shotgun (WGS) entry which is preliminary data.</text>
</comment>
<gene>
    <name evidence="2" type="ORF">Tco_1067903</name>
</gene>
<dbReference type="InterPro" id="IPR056924">
    <property type="entry name" value="SH3_Tf2-1"/>
</dbReference>
<dbReference type="PANTHER" id="PTHR46148:SF59">
    <property type="entry name" value="NUCLEOTIDYLTRANSFERASE, RIBONUCLEASE H"/>
    <property type="match status" value="1"/>
</dbReference>
<organism evidence="2 3">
    <name type="scientific">Tanacetum coccineum</name>
    <dbReference type="NCBI Taxonomy" id="301880"/>
    <lineage>
        <taxon>Eukaryota</taxon>
        <taxon>Viridiplantae</taxon>
        <taxon>Streptophyta</taxon>
        <taxon>Embryophyta</taxon>
        <taxon>Tracheophyta</taxon>
        <taxon>Spermatophyta</taxon>
        <taxon>Magnoliopsida</taxon>
        <taxon>eudicotyledons</taxon>
        <taxon>Gunneridae</taxon>
        <taxon>Pentapetalae</taxon>
        <taxon>asterids</taxon>
        <taxon>campanulids</taxon>
        <taxon>Asterales</taxon>
        <taxon>Asteraceae</taxon>
        <taxon>Asteroideae</taxon>
        <taxon>Anthemideae</taxon>
        <taxon>Anthemidinae</taxon>
        <taxon>Tanacetum</taxon>
    </lineage>
</organism>
<protein>
    <recommendedName>
        <fullName evidence="1">Tf2-1-like SH3-like domain-containing protein</fullName>
    </recommendedName>
</protein>
<dbReference type="EMBL" id="BQNB010019522">
    <property type="protein sequence ID" value="GJT86186.1"/>
    <property type="molecule type" value="Genomic_DNA"/>
</dbReference>
<reference evidence="2" key="1">
    <citation type="journal article" date="2022" name="Int. J. Mol. Sci.">
        <title>Draft Genome of Tanacetum Coccineum: Genomic Comparison of Closely Related Tanacetum-Family Plants.</title>
        <authorList>
            <person name="Yamashiro T."/>
            <person name="Shiraishi A."/>
            <person name="Nakayama K."/>
            <person name="Satake H."/>
        </authorList>
    </citation>
    <scope>NUCLEOTIDE SEQUENCE</scope>
</reference>
<evidence type="ECO:0000259" key="1">
    <source>
        <dbReference type="Pfam" id="PF24626"/>
    </source>
</evidence>
<dbReference type="Pfam" id="PF24626">
    <property type="entry name" value="SH3_Tf2-1"/>
    <property type="match status" value="1"/>
</dbReference>
<accession>A0ABQ5HFM5</accession>
<sequence>MQVARDQHKSFTDKRRKPLEFQVVDKVMLKIIAKVGPIAYTLELPQELTSMHNTFHISNLKKYLSDESLVIPLDEVQVDDKLYFIVDYCRRIWVGVGKRSGAVRVRGLVGPVAGLD</sequence>
<reference evidence="2" key="2">
    <citation type="submission" date="2022-01" db="EMBL/GenBank/DDBJ databases">
        <authorList>
            <person name="Yamashiro T."/>
            <person name="Shiraishi A."/>
            <person name="Satake H."/>
            <person name="Nakayama K."/>
        </authorList>
    </citation>
    <scope>NUCLEOTIDE SEQUENCE</scope>
</reference>
<dbReference type="Proteomes" id="UP001151760">
    <property type="component" value="Unassembled WGS sequence"/>
</dbReference>
<keyword evidence="3" id="KW-1185">Reference proteome</keyword>
<evidence type="ECO:0000313" key="3">
    <source>
        <dbReference type="Proteomes" id="UP001151760"/>
    </source>
</evidence>
<name>A0ABQ5HFM5_9ASTR</name>
<evidence type="ECO:0000313" key="2">
    <source>
        <dbReference type="EMBL" id="GJT86186.1"/>
    </source>
</evidence>
<feature type="domain" description="Tf2-1-like SH3-like" evidence="1">
    <location>
        <begin position="30"/>
        <end position="63"/>
    </location>
</feature>
<dbReference type="PANTHER" id="PTHR46148">
    <property type="entry name" value="CHROMO DOMAIN-CONTAINING PROTEIN"/>
    <property type="match status" value="1"/>
</dbReference>
<proteinExistence type="predicted"/>